<keyword evidence="3" id="KW-0548">Nucleotidyltransferase</keyword>
<evidence type="ECO:0000259" key="2">
    <source>
        <dbReference type="PROSITE" id="PS50887"/>
    </source>
</evidence>
<dbReference type="PANTHER" id="PTHR46663:SF2">
    <property type="entry name" value="GGDEF DOMAIN-CONTAINING PROTEIN"/>
    <property type="match status" value="1"/>
</dbReference>
<accession>A0ABW3F9H3</accession>
<dbReference type="EC" id="2.7.7.65" evidence="3"/>
<keyword evidence="1" id="KW-0812">Transmembrane</keyword>
<feature type="transmembrane region" description="Helical" evidence="1">
    <location>
        <begin position="159"/>
        <end position="179"/>
    </location>
</feature>
<evidence type="ECO:0000256" key="1">
    <source>
        <dbReference type="SAM" id="Phobius"/>
    </source>
</evidence>
<feature type="domain" description="GGDEF" evidence="2">
    <location>
        <begin position="248"/>
        <end position="384"/>
    </location>
</feature>
<dbReference type="GO" id="GO:0052621">
    <property type="term" value="F:diguanylate cyclase activity"/>
    <property type="evidence" value="ECO:0007669"/>
    <property type="project" value="UniProtKB-EC"/>
</dbReference>
<feature type="transmembrane region" description="Helical" evidence="1">
    <location>
        <begin position="44"/>
        <end position="63"/>
    </location>
</feature>
<proteinExistence type="predicted"/>
<evidence type="ECO:0000313" key="4">
    <source>
        <dbReference type="Proteomes" id="UP001597128"/>
    </source>
</evidence>
<protein>
    <submittedName>
        <fullName evidence="3">Diguanylate cyclase domain-containing protein</fullName>
        <ecNumber evidence="3">2.7.7.65</ecNumber>
    </submittedName>
</protein>
<dbReference type="EMBL" id="JBHTKB010000001">
    <property type="protein sequence ID" value="MFD0913439.1"/>
    <property type="molecule type" value="Genomic_DNA"/>
</dbReference>
<dbReference type="PROSITE" id="PS50887">
    <property type="entry name" value="GGDEF"/>
    <property type="match status" value="1"/>
</dbReference>
<dbReference type="SMART" id="SM00267">
    <property type="entry name" value="GGDEF"/>
    <property type="match status" value="1"/>
</dbReference>
<dbReference type="InterPro" id="IPR000160">
    <property type="entry name" value="GGDEF_dom"/>
</dbReference>
<dbReference type="InterPro" id="IPR029787">
    <property type="entry name" value="Nucleotide_cyclase"/>
</dbReference>
<dbReference type="CDD" id="cd01949">
    <property type="entry name" value="GGDEF"/>
    <property type="match status" value="1"/>
</dbReference>
<keyword evidence="3" id="KW-0808">Transferase</keyword>
<dbReference type="InterPro" id="IPR052163">
    <property type="entry name" value="DGC-Regulatory_Protein"/>
</dbReference>
<dbReference type="Pfam" id="PF00990">
    <property type="entry name" value="GGDEF"/>
    <property type="match status" value="1"/>
</dbReference>
<dbReference type="InterPro" id="IPR043128">
    <property type="entry name" value="Rev_trsase/Diguanyl_cyclase"/>
</dbReference>
<dbReference type="Proteomes" id="UP001597128">
    <property type="component" value="Unassembled WGS sequence"/>
</dbReference>
<dbReference type="RefSeq" id="WP_379056800.1">
    <property type="nucleotide sequence ID" value="NZ_JBHTKB010000001.1"/>
</dbReference>
<gene>
    <name evidence="3" type="ORF">ACFQ1Z_07765</name>
</gene>
<feature type="transmembrane region" description="Helical" evidence="1">
    <location>
        <begin position="108"/>
        <end position="127"/>
    </location>
</feature>
<keyword evidence="4" id="KW-1185">Reference proteome</keyword>
<reference evidence="4" key="1">
    <citation type="journal article" date="2019" name="Int. J. Syst. Evol. Microbiol.">
        <title>The Global Catalogue of Microorganisms (GCM) 10K type strain sequencing project: providing services to taxonomists for standard genome sequencing and annotation.</title>
        <authorList>
            <consortium name="The Broad Institute Genomics Platform"/>
            <consortium name="The Broad Institute Genome Sequencing Center for Infectious Disease"/>
            <person name="Wu L."/>
            <person name="Ma J."/>
        </authorList>
    </citation>
    <scope>NUCLEOTIDE SEQUENCE [LARGE SCALE GENOMIC DNA]</scope>
    <source>
        <strain evidence="4">CCUG 58412</strain>
    </source>
</reference>
<sequence>MSLEGRIDEALFHRLMASAHIPLIGSALGGLLISISQLDSADRHLFFTWAALVYAVTALRWWLTHRCKSKLAKQGFTSRLAYQYCLTIALSGLVWGALGFLITDAPPMTVIIVITAIQAMVMGGVVTMASCIPAFFAFSLPAMLPTVVIYATGNSVPNAVMAVFSVIFYLLMIGVTFRFNQSLRQAQRISFENEDLIGSLKEAYQKISAQNLELNHVAHHDNLTGLPNRKLLAVRMRQAMEIAKVKQTSTAILYLDLDGFKAINDQLGHEAGDLALIEVSRRLGKVIRGSDTLARVGGDEFVIVLSDLQGQPYASVEMVANKCLMVFEPAFMIQACECRLGASIGLAICNEGDSIEQLLATADKAMYQAKLQDSGQIYWAAAAELEPS</sequence>
<dbReference type="SUPFAM" id="SSF55073">
    <property type="entry name" value="Nucleotide cyclase"/>
    <property type="match status" value="1"/>
</dbReference>
<organism evidence="3 4">
    <name type="scientific">Methylophilus luteus</name>
    <dbReference type="NCBI Taxonomy" id="640108"/>
    <lineage>
        <taxon>Bacteria</taxon>
        <taxon>Pseudomonadati</taxon>
        <taxon>Pseudomonadota</taxon>
        <taxon>Betaproteobacteria</taxon>
        <taxon>Nitrosomonadales</taxon>
        <taxon>Methylophilaceae</taxon>
        <taxon>Methylophilus</taxon>
    </lineage>
</organism>
<keyword evidence="1" id="KW-1133">Transmembrane helix</keyword>
<keyword evidence="1" id="KW-0472">Membrane</keyword>
<dbReference type="NCBIfam" id="TIGR00254">
    <property type="entry name" value="GGDEF"/>
    <property type="match status" value="1"/>
</dbReference>
<comment type="caution">
    <text evidence="3">The sequence shown here is derived from an EMBL/GenBank/DDBJ whole genome shotgun (WGS) entry which is preliminary data.</text>
</comment>
<feature type="transmembrane region" description="Helical" evidence="1">
    <location>
        <begin position="134"/>
        <end position="153"/>
    </location>
</feature>
<name>A0ABW3F9H3_9PROT</name>
<dbReference type="PANTHER" id="PTHR46663">
    <property type="entry name" value="DIGUANYLATE CYCLASE DGCT-RELATED"/>
    <property type="match status" value="1"/>
</dbReference>
<feature type="transmembrane region" description="Helical" evidence="1">
    <location>
        <begin position="84"/>
        <end position="102"/>
    </location>
</feature>
<dbReference type="Gene3D" id="3.30.70.270">
    <property type="match status" value="1"/>
</dbReference>
<evidence type="ECO:0000313" key="3">
    <source>
        <dbReference type="EMBL" id="MFD0913439.1"/>
    </source>
</evidence>
<feature type="transmembrane region" description="Helical" evidence="1">
    <location>
        <begin position="21"/>
        <end position="38"/>
    </location>
</feature>